<keyword evidence="1" id="KW-0456">Lyase</keyword>
<keyword evidence="7" id="KW-1185">Reference proteome</keyword>
<keyword evidence="2" id="KW-0119">Carbohydrate metabolism</keyword>
<sequence length="499" mass="55357">MPNGLLDESSLRTHADGLALSLTLPWYRSLWLSSVTSLRLTIDGRDVPQEELSLELGGTRYALTDIPVQSETLWYLQEHPLLIVRRDQPAVPGDHHTVQLIGELRLPYMQIAPGQDGGPGMYVPNFVNQTLELAVTDGPAPAPLLKAAAAPPPPATGDDPFSLGLTLYSASAEFRAGWYDFDGLLDRVADLGIGPGIEIVASQVLPTYPHVSDGFARAWQTAFDKHGFTASSFGANLDMGRRRDRDMTPDEEYEFTETLFHGAKKLGFPLVRIQSAKPALLRRLLPLAERLELKMAYEIHAPMGPNSPEIMKVRDVYADLDSPLLGFVADFSSTMHSMSPTLLRAVRRAGLDDDSVARLQAIWATDAPMRARQEEFIGYLKGRAFDPARLGSFAHLAFNMHGHVSPREWADIMPQILHVHAKFYDIDDDGNEPAIDYPELVRVFVEGGYHGYWSSEWEGHAFAELGEVDPLLLVRRQHDLVRKSMRSVPKAESRAGSSM</sequence>
<evidence type="ECO:0000256" key="3">
    <source>
        <dbReference type="ARBA" id="ARBA00046336"/>
    </source>
</evidence>
<evidence type="ECO:0000256" key="1">
    <source>
        <dbReference type="ARBA" id="ARBA00023239"/>
    </source>
</evidence>
<evidence type="ECO:0000259" key="5">
    <source>
        <dbReference type="Pfam" id="PF19906"/>
    </source>
</evidence>
<accession>A0AAJ1WF76</accession>
<dbReference type="AlphaFoldDB" id="A0AAJ1WF76"/>
<reference evidence="6 7" key="1">
    <citation type="submission" date="2023-07" db="EMBL/GenBank/DDBJ databases">
        <title>Sorghum-associated microbial communities from plants grown in Nebraska, USA.</title>
        <authorList>
            <person name="Schachtman D."/>
        </authorList>
    </citation>
    <scope>NUCLEOTIDE SEQUENCE [LARGE SCALE GENOMIC DNA]</scope>
    <source>
        <strain evidence="6 7">DS1001</strain>
    </source>
</reference>
<organism evidence="6 7">
    <name type="scientific">Pseudarthrobacter niigatensis</name>
    <dbReference type="NCBI Taxonomy" id="369935"/>
    <lineage>
        <taxon>Bacteria</taxon>
        <taxon>Bacillati</taxon>
        <taxon>Actinomycetota</taxon>
        <taxon>Actinomycetes</taxon>
        <taxon>Micrococcales</taxon>
        <taxon>Micrococcaceae</taxon>
        <taxon>Pseudarthrobacter</taxon>
    </lineage>
</organism>
<dbReference type="Gene3D" id="3.20.20.150">
    <property type="entry name" value="Divalent-metal-dependent TIM barrel enzymes"/>
    <property type="match status" value="1"/>
</dbReference>
<evidence type="ECO:0000256" key="4">
    <source>
        <dbReference type="ARBA" id="ARBA00047208"/>
    </source>
</evidence>
<evidence type="ECO:0000313" key="6">
    <source>
        <dbReference type="EMBL" id="MDQ0145585.1"/>
    </source>
</evidence>
<name>A0AAJ1WF76_9MICC</name>
<dbReference type="SUPFAM" id="SSF51658">
    <property type="entry name" value="Xylose isomerase-like"/>
    <property type="match status" value="1"/>
</dbReference>
<dbReference type="InterPro" id="IPR050312">
    <property type="entry name" value="IolE/XylAMocC-like"/>
</dbReference>
<dbReference type="PANTHER" id="PTHR12110">
    <property type="entry name" value="HYDROXYPYRUVATE ISOMERASE"/>
    <property type="match status" value="1"/>
</dbReference>
<dbReference type="GO" id="GO:0016829">
    <property type="term" value="F:lyase activity"/>
    <property type="evidence" value="ECO:0007669"/>
    <property type="project" value="UniProtKB-KW"/>
</dbReference>
<dbReference type="PANTHER" id="PTHR12110:SF53">
    <property type="entry name" value="BLR5974 PROTEIN"/>
    <property type="match status" value="1"/>
</dbReference>
<protein>
    <recommendedName>
        <fullName evidence="4">C-deglycosylation enzyme beta subunit</fullName>
    </recommendedName>
</protein>
<keyword evidence="6" id="KW-0413">Isomerase</keyword>
<dbReference type="EMBL" id="JAUSTB010000004">
    <property type="protein sequence ID" value="MDQ0145585.1"/>
    <property type="molecule type" value="Genomic_DNA"/>
</dbReference>
<dbReference type="Pfam" id="PF19906">
    <property type="entry name" value="CGDB"/>
    <property type="match status" value="1"/>
</dbReference>
<feature type="domain" description="C-glycoside deglycosidase beta subunit" evidence="5">
    <location>
        <begin position="15"/>
        <end position="108"/>
    </location>
</feature>
<dbReference type="InterPro" id="IPR036237">
    <property type="entry name" value="Xyl_isomerase-like_sf"/>
</dbReference>
<proteinExistence type="inferred from homology"/>
<dbReference type="InterPro" id="IPR045959">
    <property type="entry name" value="CGDB"/>
</dbReference>
<evidence type="ECO:0000313" key="7">
    <source>
        <dbReference type="Proteomes" id="UP001239267"/>
    </source>
</evidence>
<comment type="caution">
    <text evidence="6">The sequence shown here is derived from an EMBL/GenBank/DDBJ whole genome shotgun (WGS) entry which is preliminary data.</text>
</comment>
<dbReference type="GO" id="GO:0016853">
    <property type="term" value="F:isomerase activity"/>
    <property type="evidence" value="ECO:0007669"/>
    <property type="project" value="UniProtKB-KW"/>
</dbReference>
<dbReference type="Proteomes" id="UP001239267">
    <property type="component" value="Unassembled WGS sequence"/>
</dbReference>
<dbReference type="RefSeq" id="WP_307358510.1">
    <property type="nucleotide sequence ID" value="NZ_JAUSTB010000004.1"/>
</dbReference>
<gene>
    <name evidence="6" type="ORF">J2T23_001477</name>
</gene>
<evidence type="ECO:0000256" key="2">
    <source>
        <dbReference type="ARBA" id="ARBA00023277"/>
    </source>
</evidence>
<comment type="similarity">
    <text evidence="3">Belongs to the C-glycoside deglycosidase beta subunit family.</text>
</comment>